<protein>
    <recommendedName>
        <fullName evidence="5">Transferase</fullName>
    </recommendedName>
</protein>
<dbReference type="GO" id="GO:0016757">
    <property type="term" value="F:glycosyltransferase activity"/>
    <property type="evidence" value="ECO:0007669"/>
    <property type="project" value="InterPro"/>
</dbReference>
<proteinExistence type="predicted"/>
<evidence type="ECO:0000313" key="3">
    <source>
        <dbReference type="EMBL" id="KKC38863.1"/>
    </source>
</evidence>
<dbReference type="Proteomes" id="UP000033411">
    <property type="component" value="Unassembled WGS sequence"/>
</dbReference>
<dbReference type="AlphaFoldDB" id="A0A0F5QDR1"/>
<evidence type="ECO:0000313" key="4">
    <source>
        <dbReference type="Proteomes" id="UP000033411"/>
    </source>
</evidence>
<dbReference type="EMBL" id="LANJ01000012">
    <property type="protein sequence ID" value="KKC38863.1"/>
    <property type="molecule type" value="Genomic_DNA"/>
</dbReference>
<name>A0A0F5QDR1_9HYPH</name>
<feature type="domain" description="Glycosyltransferase subfamily 4-like N-terminal" evidence="2">
    <location>
        <begin position="15"/>
        <end position="165"/>
    </location>
</feature>
<dbReference type="Gene3D" id="3.40.50.2000">
    <property type="entry name" value="Glycogen Phosphorylase B"/>
    <property type="match status" value="2"/>
</dbReference>
<dbReference type="OrthoDB" id="8049568at2"/>
<dbReference type="Pfam" id="PF00534">
    <property type="entry name" value="Glycos_transf_1"/>
    <property type="match status" value="1"/>
</dbReference>
<comment type="caution">
    <text evidence="3">The sequence shown here is derived from an EMBL/GenBank/DDBJ whole genome shotgun (WGS) entry which is preliminary data.</text>
</comment>
<sequence length="387" mass="42244">MNILRVIASLDPRQGGPVEGLLNTTALMAQWGHHTEILTLDPPSAPYLAAVGHKVHATGPNIGKFGFNGRLTPWIRRNAHRFDVAVLHGLWNYAPLGAWRGLAGGDLPYVQFTHGMLDPWFNTVQPIKRWAKQALWLLAQGRVLHDAKTVLFTSEEEGLRARTAFIGHSYAGRVVAYGAADIPDQADEQRAAFAGKAPQLNARPYLLYLGRLHPKKGCDLLIRAFSEIAAQHPHLDLVMAGPDEGGTQAHLQVLAAENGIADRLHWPGLLQGSAKWGAYRDATAFVLPSHQENFGMAVAEALASGTPVLISDKINIWREVAASGAGLVEPDTLEGTRALLTRFMALQPQEQASIGRLARACYEKQFSLDEAARDLLRVLEWAAEAAR</sequence>
<accession>A0A0F5QDR1</accession>
<dbReference type="InterPro" id="IPR001296">
    <property type="entry name" value="Glyco_trans_1"/>
</dbReference>
<dbReference type="PATRIC" id="fig|1293439.3.peg.1223"/>
<dbReference type="RefSeq" id="WP_046140377.1">
    <property type="nucleotide sequence ID" value="NZ_LANJ01000012.1"/>
</dbReference>
<dbReference type="InterPro" id="IPR028098">
    <property type="entry name" value="Glyco_trans_4-like_N"/>
</dbReference>
<evidence type="ECO:0000259" key="1">
    <source>
        <dbReference type="Pfam" id="PF00534"/>
    </source>
</evidence>
<dbReference type="STRING" id="1293439.WH87_08265"/>
<feature type="domain" description="Glycosyl transferase family 1" evidence="1">
    <location>
        <begin position="202"/>
        <end position="347"/>
    </location>
</feature>
<reference evidence="3 4" key="1">
    <citation type="submission" date="2015-03" db="EMBL/GenBank/DDBJ databases">
        <authorList>
            <person name="Lepp D."/>
            <person name="Hassan Y.I."/>
            <person name="Li X.-Z."/>
            <person name="Zhou T."/>
        </authorList>
    </citation>
    <scope>NUCLEOTIDE SEQUENCE [LARGE SCALE GENOMIC DNA]</scope>
    <source>
        <strain evidence="3 4">E84</strain>
    </source>
</reference>
<dbReference type="SUPFAM" id="SSF53756">
    <property type="entry name" value="UDP-Glycosyltransferase/glycogen phosphorylase"/>
    <property type="match status" value="1"/>
</dbReference>
<keyword evidence="4" id="KW-1185">Reference proteome</keyword>
<dbReference type="PANTHER" id="PTHR12526">
    <property type="entry name" value="GLYCOSYLTRANSFERASE"/>
    <property type="match status" value="1"/>
</dbReference>
<gene>
    <name evidence="3" type="ORF">WH87_08265</name>
</gene>
<evidence type="ECO:0008006" key="5">
    <source>
        <dbReference type="Google" id="ProtNLM"/>
    </source>
</evidence>
<dbReference type="Pfam" id="PF13579">
    <property type="entry name" value="Glyco_trans_4_4"/>
    <property type="match status" value="1"/>
</dbReference>
<organism evidence="3 4">
    <name type="scientific">Devosia epidermidihirudinis</name>
    <dbReference type="NCBI Taxonomy" id="1293439"/>
    <lineage>
        <taxon>Bacteria</taxon>
        <taxon>Pseudomonadati</taxon>
        <taxon>Pseudomonadota</taxon>
        <taxon>Alphaproteobacteria</taxon>
        <taxon>Hyphomicrobiales</taxon>
        <taxon>Devosiaceae</taxon>
        <taxon>Devosia</taxon>
    </lineage>
</organism>
<evidence type="ECO:0000259" key="2">
    <source>
        <dbReference type="Pfam" id="PF13579"/>
    </source>
</evidence>
<dbReference type="PANTHER" id="PTHR12526:SF636">
    <property type="entry name" value="BLL3647 PROTEIN"/>
    <property type="match status" value="1"/>
</dbReference>